<dbReference type="InParanoid" id="K2R4H2"/>
<feature type="region of interest" description="Disordered" evidence="1">
    <location>
        <begin position="1"/>
        <end position="32"/>
    </location>
</feature>
<sequence length="215" mass="22505">MYPESSVNEQSNVPAVTRGRMPGSPYTTAPQVGSPYARACTSLPSYAIQLPPSTWPPTPQGTPPYSPYHAPPAGYIAHSPHPYHHYPHPGDPARTVFDRLPPELPPPPPMANGHAYAQPHLVPAAHHPPNVSPRVQQAAHSGHPSAAPGLPPHPCAQSEPPQSRPALPGPITSGPELPPINTSCAPPTNGAMAAEQPATNVQAELQSPKSAEAQP</sequence>
<dbReference type="VEuPathDB" id="FungiDB:MPH_13950"/>
<feature type="compositionally biased region" description="Polar residues" evidence="1">
    <location>
        <begin position="1"/>
        <end position="14"/>
    </location>
</feature>
<dbReference type="Proteomes" id="UP000007129">
    <property type="component" value="Unassembled WGS sequence"/>
</dbReference>
<feature type="region of interest" description="Disordered" evidence="1">
    <location>
        <begin position="90"/>
        <end position="215"/>
    </location>
</feature>
<feature type="compositionally biased region" description="Pro residues" evidence="1">
    <location>
        <begin position="53"/>
        <end position="70"/>
    </location>
</feature>
<dbReference type="AlphaFoldDB" id="K2R4H2"/>
<protein>
    <submittedName>
        <fullName evidence="2">Uncharacterized protein</fullName>
    </submittedName>
</protein>
<name>K2R4H2_MACPH</name>
<gene>
    <name evidence="2" type="ORF">MPH_13950</name>
</gene>
<feature type="compositionally biased region" description="Polar residues" evidence="1">
    <location>
        <begin position="197"/>
        <end position="209"/>
    </location>
</feature>
<feature type="region of interest" description="Disordered" evidence="1">
    <location>
        <begin position="51"/>
        <end position="71"/>
    </location>
</feature>
<reference evidence="2 3" key="1">
    <citation type="journal article" date="2012" name="BMC Genomics">
        <title>Tools to kill: Genome of one of the most destructive plant pathogenic fungi Macrophomina phaseolina.</title>
        <authorList>
            <person name="Islam M.S."/>
            <person name="Haque M.S."/>
            <person name="Islam M.M."/>
            <person name="Emdad E.M."/>
            <person name="Halim A."/>
            <person name="Hossen Q.M.M."/>
            <person name="Hossain M.Z."/>
            <person name="Ahmed B."/>
            <person name="Rahim S."/>
            <person name="Rahman M.S."/>
            <person name="Alam M.M."/>
            <person name="Hou S."/>
            <person name="Wan X."/>
            <person name="Saito J.A."/>
            <person name="Alam M."/>
        </authorList>
    </citation>
    <scope>NUCLEOTIDE SEQUENCE [LARGE SCALE GENOMIC DNA]</scope>
    <source>
        <strain evidence="2 3">MS6</strain>
    </source>
</reference>
<dbReference type="EMBL" id="AHHD01000791">
    <property type="protein sequence ID" value="EKG09063.1"/>
    <property type="molecule type" value="Genomic_DNA"/>
</dbReference>
<accession>K2R4H2</accession>
<organism evidence="2 3">
    <name type="scientific">Macrophomina phaseolina (strain MS6)</name>
    <name type="common">Charcoal rot fungus</name>
    <dbReference type="NCBI Taxonomy" id="1126212"/>
    <lineage>
        <taxon>Eukaryota</taxon>
        <taxon>Fungi</taxon>
        <taxon>Dikarya</taxon>
        <taxon>Ascomycota</taxon>
        <taxon>Pezizomycotina</taxon>
        <taxon>Dothideomycetes</taxon>
        <taxon>Dothideomycetes incertae sedis</taxon>
        <taxon>Botryosphaeriales</taxon>
        <taxon>Botryosphaeriaceae</taxon>
        <taxon>Macrophomina</taxon>
    </lineage>
</organism>
<proteinExistence type="predicted"/>
<evidence type="ECO:0000313" key="3">
    <source>
        <dbReference type="Proteomes" id="UP000007129"/>
    </source>
</evidence>
<comment type="caution">
    <text evidence="2">The sequence shown here is derived from an EMBL/GenBank/DDBJ whole genome shotgun (WGS) entry which is preliminary data.</text>
</comment>
<dbReference type="HOGENOM" id="CLU_1283465_0_0_1"/>
<evidence type="ECO:0000313" key="2">
    <source>
        <dbReference type="EMBL" id="EKG09063.1"/>
    </source>
</evidence>
<evidence type="ECO:0000256" key="1">
    <source>
        <dbReference type="SAM" id="MobiDB-lite"/>
    </source>
</evidence>